<evidence type="ECO:0000256" key="3">
    <source>
        <dbReference type="ARBA" id="ARBA00022771"/>
    </source>
</evidence>
<dbReference type="Proteomes" id="UP001206595">
    <property type="component" value="Unassembled WGS sequence"/>
</dbReference>
<feature type="region of interest" description="Disordered" evidence="6">
    <location>
        <begin position="107"/>
        <end position="184"/>
    </location>
</feature>
<dbReference type="PROSITE" id="PS50064">
    <property type="entry name" value="ZF_PARP_2"/>
    <property type="match status" value="1"/>
</dbReference>
<dbReference type="GO" id="GO:0003677">
    <property type="term" value="F:DNA binding"/>
    <property type="evidence" value="ECO:0007669"/>
    <property type="project" value="InterPro"/>
</dbReference>
<keyword evidence="3" id="KW-0863">Zinc-finger</keyword>
<accession>A0AAD5EJT9</accession>
<dbReference type="AlphaFoldDB" id="A0AAD5EJT9"/>
<evidence type="ECO:0000256" key="4">
    <source>
        <dbReference type="ARBA" id="ARBA00022833"/>
    </source>
</evidence>
<proteinExistence type="predicted"/>
<dbReference type="Pfam" id="PF00645">
    <property type="entry name" value="zf-PARP"/>
    <property type="match status" value="1"/>
</dbReference>
<dbReference type="RefSeq" id="XP_051449484.1">
    <property type="nucleotide sequence ID" value="XM_051584887.1"/>
</dbReference>
<dbReference type="GO" id="GO:0005634">
    <property type="term" value="C:nucleus"/>
    <property type="evidence" value="ECO:0007669"/>
    <property type="project" value="UniProtKB-SubCell"/>
</dbReference>
<evidence type="ECO:0000256" key="1">
    <source>
        <dbReference type="ARBA" id="ARBA00004123"/>
    </source>
</evidence>
<comment type="subcellular location">
    <subcellularLocation>
        <location evidence="1">Nucleus</location>
    </subcellularLocation>
</comment>
<name>A0AAD5EJT9_UMBRA</name>
<feature type="domain" description="PARP-type" evidence="7">
    <location>
        <begin position="14"/>
        <end position="101"/>
    </location>
</feature>
<evidence type="ECO:0000256" key="5">
    <source>
        <dbReference type="ARBA" id="ARBA00023242"/>
    </source>
</evidence>
<feature type="compositionally biased region" description="Basic and acidic residues" evidence="6">
    <location>
        <begin position="110"/>
        <end position="119"/>
    </location>
</feature>
<keyword evidence="9" id="KW-1185">Reference proteome</keyword>
<feature type="compositionally biased region" description="Basic and acidic residues" evidence="6">
    <location>
        <begin position="157"/>
        <end position="181"/>
    </location>
</feature>
<evidence type="ECO:0000256" key="6">
    <source>
        <dbReference type="SAM" id="MobiDB-lite"/>
    </source>
</evidence>
<keyword evidence="2" id="KW-0479">Metal-binding</keyword>
<keyword evidence="5" id="KW-0539">Nucleus</keyword>
<dbReference type="GO" id="GO:0008270">
    <property type="term" value="F:zinc ion binding"/>
    <property type="evidence" value="ECO:0007669"/>
    <property type="project" value="UniProtKB-KW"/>
</dbReference>
<organism evidence="8 9">
    <name type="scientific">Umbelopsis ramanniana AG</name>
    <dbReference type="NCBI Taxonomy" id="1314678"/>
    <lineage>
        <taxon>Eukaryota</taxon>
        <taxon>Fungi</taxon>
        <taxon>Fungi incertae sedis</taxon>
        <taxon>Mucoromycota</taxon>
        <taxon>Mucoromycotina</taxon>
        <taxon>Umbelopsidomycetes</taxon>
        <taxon>Umbelopsidales</taxon>
        <taxon>Umbelopsidaceae</taxon>
        <taxon>Umbelopsis</taxon>
    </lineage>
</organism>
<dbReference type="EMBL" id="MU620892">
    <property type="protein sequence ID" value="KAI8584480.1"/>
    <property type="molecule type" value="Genomic_DNA"/>
</dbReference>
<dbReference type="SUPFAM" id="SSF57716">
    <property type="entry name" value="Glucocorticoid receptor-like (DNA-binding domain)"/>
    <property type="match status" value="1"/>
</dbReference>
<dbReference type="GeneID" id="75910237"/>
<protein>
    <recommendedName>
        <fullName evidence="7">PARP-type domain-containing protein</fullName>
    </recommendedName>
</protein>
<keyword evidence="4" id="KW-0862">Zinc</keyword>
<sequence>MSDVKGADKPIITYCVEYAQSQTSKCATCNRTIPNKSLRCGEIFRRSKKEKKQLSKTTWYHFKCFPVPELLTKLPIEQFRGYPAIEEKDQERIQKLLKLGKGATWNEHFGAQDKKKEAGAEEEESKPKKKKRDEDKPIDMTAGLTGQNPKSLKRPNKQAEEKVAKKAKPVEPEVKLPKSDMSEVASISKAIQDSLATSKKTMALLESKKKKKVQEKKD</sequence>
<dbReference type="InterPro" id="IPR036957">
    <property type="entry name" value="Znf_PARP_sf"/>
</dbReference>
<evidence type="ECO:0000256" key="2">
    <source>
        <dbReference type="ARBA" id="ARBA00022723"/>
    </source>
</evidence>
<reference evidence="8" key="1">
    <citation type="submission" date="2021-06" db="EMBL/GenBank/DDBJ databases">
        <authorList>
            <consortium name="DOE Joint Genome Institute"/>
            <person name="Mondo S.J."/>
            <person name="Amses K.R."/>
            <person name="Simmons D.R."/>
            <person name="Longcore J.E."/>
            <person name="Seto K."/>
            <person name="Alves G.H."/>
            <person name="Bonds A.E."/>
            <person name="Quandt C.A."/>
            <person name="Davis W.J."/>
            <person name="Chang Y."/>
            <person name="Letcher P.M."/>
            <person name="Powell M.J."/>
            <person name="Kuo A."/>
            <person name="Labutti K."/>
            <person name="Pangilinan J."/>
            <person name="Andreopoulos W."/>
            <person name="Tritt A."/>
            <person name="Riley R."/>
            <person name="Hundley H."/>
            <person name="Johnson J."/>
            <person name="Lipzen A."/>
            <person name="Barry K."/>
            <person name="Berbee M.L."/>
            <person name="Buchler N.E."/>
            <person name="Grigoriev I.V."/>
            <person name="Spatafora J.W."/>
            <person name="Stajich J.E."/>
            <person name="James T.Y."/>
        </authorList>
    </citation>
    <scope>NUCLEOTIDE SEQUENCE</scope>
    <source>
        <strain evidence="8">AG</strain>
    </source>
</reference>
<reference evidence="8" key="2">
    <citation type="journal article" date="2022" name="Proc. Natl. Acad. Sci. U.S.A.">
        <title>Diploid-dominant life cycles characterize the early evolution of Fungi.</title>
        <authorList>
            <person name="Amses K.R."/>
            <person name="Simmons D.R."/>
            <person name="Longcore J.E."/>
            <person name="Mondo S.J."/>
            <person name="Seto K."/>
            <person name="Jeronimo G.H."/>
            <person name="Bonds A.E."/>
            <person name="Quandt C.A."/>
            <person name="Davis W.J."/>
            <person name="Chang Y."/>
            <person name="Federici B.A."/>
            <person name="Kuo A."/>
            <person name="LaButti K."/>
            <person name="Pangilinan J."/>
            <person name="Andreopoulos W."/>
            <person name="Tritt A."/>
            <person name="Riley R."/>
            <person name="Hundley H."/>
            <person name="Johnson J."/>
            <person name="Lipzen A."/>
            <person name="Barry K."/>
            <person name="Lang B.F."/>
            <person name="Cuomo C.A."/>
            <person name="Buchler N.E."/>
            <person name="Grigoriev I.V."/>
            <person name="Spatafora J.W."/>
            <person name="Stajich J.E."/>
            <person name="James T.Y."/>
        </authorList>
    </citation>
    <scope>NUCLEOTIDE SEQUENCE</scope>
    <source>
        <strain evidence="8">AG</strain>
    </source>
</reference>
<dbReference type="SMART" id="SM01336">
    <property type="entry name" value="zf-PARP"/>
    <property type="match status" value="1"/>
</dbReference>
<gene>
    <name evidence="8" type="ORF">K450DRAFT_216602</name>
</gene>
<dbReference type="Gene3D" id="3.30.1740.10">
    <property type="entry name" value="Zinc finger, PARP-type"/>
    <property type="match status" value="1"/>
</dbReference>
<comment type="caution">
    <text evidence="8">The sequence shown here is derived from an EMBL/GenBank/DDBJ whole genome shotgun (WGS) entry which is preliminary data.</text>
</comment>
<evidence type="ECO:0000259" key="7">
    <source>
        <dbReference type="PROSITE" id="PS50064"/>
    </source>
</evidence>
<evidence type="ECO:0000313" key="9">
    <source>
        <dbReference type="Proteomes" id="UP001206595"/>
    </source>
</evidence>
<evidence type="ECO:0000313" key="8">
    <source>
        <dbReference type="EMBL" id="KAI8584480.1"/>
    </source>
</evidence>
<dbReference type="InterPro" id="IPR001510">
    <property type="entry name" value="Znf_PARP"/>
</dbReference>